<evidence type="ECO:0000256" key="1">
    <source>
        <dbReference type="ARBA" id="ARBA00000085"/>
    </source>
</evidence>
<dbReference type="PANTHER" id="PTHR43711:SF1">
    <property type="entry name" value="HISTIDINE KINASE 1"/>
    <property type="match status" value="1"/>
</dbReference>
<keyword evidence="6" id="KW-0902">Two-component regulatory system</keyword>
<dbReference type="SUPFAM" id="SSF47384">
    <property type="entry name" value="Homodimeric domain of signal transducing histidine kinase"/>
    <property type="match status" value="1"/>
</dbReference>
<dbReference type="AlphaFoldDB" id="A0A069CZW8"/>
<keyword evidence="5" id="KW-0418">Kinase</keyword>
<protein>
    <recommendedName>
        <fullName evidence="2">histidine kinase</fullName>
        <ecNumber evidence="2">2.7.13.3</ecNumber>
    </recommendedName>
</protein>
<comment type="catalytic activity">
    <reaction evidence="1">
        <text>ATP + protein L-histidine = ADP + protein N-phospho-L-histidine.</text>
        <dbReference type="EC" id="2.7.13.3"/>
    </reaction>
</comment>
<keyword evidence="9" id="KW-1185">Reference proteome</keyword>
<dbReference type="InterPro" id="IPR003594">
    <property type="entry name" value="HATPase_dom"/>
</dbReference>
<dbReference type="GO" id="GO:0000155">
    <property type="term" value="F:phosphorelay sensor kinase activity"/>
    <property type="evidence" value="ECO:0007669"/>
    <property type="project" value="InterPro"/>
</dbReference>
<name>A0A069CZW8_9BACE</name>
<evidence type="ECO:0000259" key="7">
    <source>
        <dbReference type="PROSITE" id="PS50109"/>
    </source>
</evidence>
<dbReference type="SMART" id="SM00387">
    <property type="entry name" value="HATPase_c"/>
    <property type="match status" value="1"/>
</dbReference>
<dbReference type="Gene3D" id="1.10.287.130">
    <property type="match status" value="1"/>
</dbReference>
<dbReference type="SUPFAM" id="SSF55874">
    <property type="entry name" value="ATPase domain of HSP90 chaperone/DNA topoisomerase II/histidine kinase"/>
    <property type="match status" value="1"/>
</dbReference>
<keyword evidence="4" id="KW-0808">Transferase</keyword>
<evidence type="ECO:0000313" key="9">
    <source>
        <dbReference type="Proteomes" id="UP000027601"/>
    </source>
</evidence>
<sequence length="394" mass="44923">MYKYSNSTFFKEWEEEMEISLFDNQSIYIAVFSIEGTLLFANKAMEEVLISRSPNDLLNPRFSKLIHFPVTDKLIYKGYITFGQESQDDNFSLDSRVYRKNETFLIIGTVDANLLIAHNKSMRLLNHQIIDLQRSLIKEKFELQKTLIQLKKANDSLNEANAAKDKFFSIIAHDLKNPFSVLLGFSDLLAQNLDDYDVQNVKEMISAIHQTSYQTYQLLEDLLLWSRSQLGKLSFTPEGVSLYEACQSVFELLESQALKKQIHIHYDVPQKLCVIADVGMLRTILRNLFSNAIKFTPQYGTVNLSVSIDHHYVEISVTDTGIGMNESIQSKLWSLTASVSRCGTNGEEGTGLGLQLCKEFVEKQGGKIWVYSVENKGSRFVFTLPKCSHSEDVE</sequence>
<dbReference type="Pfam" id="PF00512">
    <property type="entry name" value="HisKA"/>
    <property type="match status" value="1"/>
</dbReference>
<evidence type="ECO:0000256" key="5">
    <source>
        <dbReference type="ARBA" id="ARBA00022777"/>
    </source>
</evidence>
<dbReference type="InterPro" id="IPR050736">
    <property type="entry name" value="Sensor_HK_Regulatory"/>
</dbReference>
<dbReference type="PROSITE" id="PS50109">
    <property type="entry name" value="HIS_KIN"/>
    <property type="match status" value="1"/>
</dbReference>
<dbReference type="Pfam" id="PF02518">
    <property type="entry name" value="HATPase_c"/>
    <property type="match status" value="1"/>
</dbReference>
<reference evidence="8 9" key="1">
    <citation type="journal article" date="2015" name="Microbes Environ.">
        <title>Distribution and evolution of nitrogen fixation genes in the phylum bacteroidetes.</title>
        <authorList>
            <person name="Inoue J."/>
            <person name="Oshima K."/>
            <person name="Suda W."/>
            <person name="Sakamoto M."/>
            <person name="Iino T."/>
            <person name="Noda S."/>
            <person name="Hongoh Y."/>
            <person name="Hattori M."/>
            <person name="Ohkuma M."/>
        </authorList>
    </citation>
    <scope>NUCLEOTIDE SEQUENCE [LARGE SCALE GENOMIC DNA]</scope>
    <source>
        <strain evidence="8 9">JCM 15093</strain>
    </source>
</reference>
<dbReference type="PANTHER" id="PTHR43711">
    <property type="entry name" value="TWO-COMPONENT HISTIDINE KINASE"/>
    <property type="match status" value="1"/>
</dbReference>
<dbReference type="FunFam" id="3.30.565.10:FF:000006">
    <property type="entry name" value="Sensor histidine kinase WalK"/>
    <property type="match status" value="1"/>
</dbReference>
<dbReference type="CDD" id="cd00082">
    <property type="entry name" value="HisKA"/>
    <property type="match status" value="1"/>
</dbReference>
<dbReference type="InterPro" id="IPR036097">
    <property type="entry name" value="HisK_dim/P_sf"/>
</dbReference>
<evidence type="ECO:0000256" key="2">
    <source>
        <dbReference type="ARBA" id="ARBA00012438"/>
    </source>
</evidence>
<organism evidence="8 9">
    <name type="scientific">Bacteroides graminisolvens DSM 19988 = JCM 15093</name>
    <dbReference type="NCBI Taxonomy" id="1121097"/>
    <lineage>
        <taxon>Bacteria</taxon>
        <taxon>Pseudomonadati</taxon>
        <taxon>Bacteroidota</taxon>
        <taxon>Bacteroidia</taxon>
        <taxon>Bacteroidales</taxon>
        <taxon>Bacteroidaceae</taxon>
        <taxon>Bacteroides</taxon>
    </lineage>
</organism>
<evidence type="ECO:0000313" key="8">
    <source>
        <dbReference type="EMBL" id="GAK35747.1"/>
    </source>
</evidence>
<feature type="domain" description="Histidine kinase" evidence="7">
    <location>
        <begin position="170"/>
        <end position="388"/>
    </location>
</feature>
<dbReference type="InterPro" id="IPR036890">
    <property type="entry name" value="HATPase_C_sf"/>
</dbReference>
<dbReference type="InterPro" id="IPR003661">
    <property type="entry name" value="HisK_dim/P_dom"/>
</dbReference>
<keyword evidence="3" id="KW-0597">Phosphoprotein</keyword>
<dbReference type="Proteomes" id="UP000027601">
    <property type="component" value="Unassembled WGS sequence"/>
</dbReference>
<gene>
    <name evidence="8" type="ORF">JCM15093_870</name>
</gene>
<evidence type="ECO:0000256" key="6">
    <source>
        <dbReference type="ARBA" id="ARBA00023012"/>
    </source>
</evidence>
<proteinExistence type="predicted"/>
<evidence type="ECO:0000256" key="3">
    <source>
        <dbReference type="ARBA" id="ARBA00022553"/>
    </source>
</evidence>
<dbReference type="eggNOG" id="COG2205">
    <property type="taxonomic scope" value="Bacteria"/>
</dbReference>
<dbReference type="RefSeq" id="WP_024995827.1">
    <property type="nucleotide sequence ID" value="NZ_BAJS01000003.1"/>
</dbReference>
<comment type="caution">
    <text evidence="8">The sequence shown here is derived from an EMBL/GenBank/DDBJ whole genome shotgun (WGS) entry which is preliminary data.</text>
</comment>
<dbReference type="InterPro" id="IPR004358">
    <property type="entry name" value="Sig_transdc_His_kin-like_C"/>
</dbReference>
<dbReference type="PRINTS" id="PR00344">
    <property type="entry name" value="BCTRLSENSOR"/>
</dbReference>
<dbReference type="Gene3D" id="3.30.565.10">
    <property type="entry name" value="Histidine kinase-like ATPase, C-terminal domain"/>
    <property type="match status" value="1"/>
</dbReference>
<dbReference type="OrthoDB" id="9781208at2"/>
<dbReference type="SMART" id="SM00388">
    <property type="entry name" value="HisKA"/>
    <property type="match status" value="1"/>
</dbReference>
<accession>A0A069CZW8</accession>
<dbReference type="InterPro" id="IPR005467">
    <property type="entry name" value="His_kinase_dom"/>
</dbReference>
<evidence type="ECO:0000256" key="4">
    <source>
        <dbReference type="ARBA" id="ARBA00022679"/>
    </source>
</evidence>
<dbReference type="EMBL" id="BAJS01000003">
    <property type="protein sequence ID" value="GAK35747.1"/>
    <property type="molecule type" value="Genomic_DNA"/>
</dbReference>
<dbReference type="EC" id="2.7.13.3" evidence="2"/>